<dbReference type="EMBL" id="BSPL01000017">
    <property type="protein sequence ID" value="GLS71290.1"/>
    <property type="molecule type" value="Genomic_DNA"/>
</dbReference>
<evidence type="ECO:0000256" key="1">
    <source>
        <dbReference type="SAM" id="Phobius"/>
    </source>
</evidence>
<feature type="transmembrane region" description="Helical" evidence="1">
    <location>
        <begin position="61"/>
        <end position="82"/>
    </location>
</feature>
<protein>
    <submittedName>
        <fullName evidence="2">Uncharacterized protein</fullName>
    </submittedName>
</protein>
<organism evidence="2 3">
    <name type="scientific">Methylobacterium tardum</name>
    <dbReference type="NCBI Taxonomy" id="374432"/>
    <lineage>
        <taxon>Bacteria</taxon>
        <taxon>Pseudomonadati</taxon>
        <taxon>Pseudomonadota</taxon>
        <taxon>Alphaproteobacteria</taxon>
        <taxon>Hyphomicrobiales</taxon>
        <taxon>Methylobacteriaceae</taxon>
        <taxon>Methylobacterium</taxon>
    </lineage>
</organism>
<dbReference type="PROSITE" id="PS51257">
    <property type="entry name" value="PROKAR_LIPOPROTEIN"/>
    <property type="match status" value="1"/>
</dbReference>
<gene>
    <name evidence="2" type="ORF">GCM10007890_33030</name>
</gene>
<keyword evidence="3" id="KW-1185">Reference proteome</keyword>
<evidence type="ECO:0000313" key="3">
    <source>
        <dbReference type="Proteomes" id="UP001157440"/>
    </source>
</evidence>
<proteinExistence type="predicted"/>
<sequence>MEGRMTRNPSTTRPPLRGAALACALVAGCGLAPVALALAPRPGEPVAVLTLFPDAPVPKAVAASGASILWLSTGGHVAVVDASRRDAAADLRRAGALLVLAAGPLGTCLPGFRLPSNRTGTSPS</sequence>
<accession>A0AA37WRK7</accession>
<keyword evidence="1" id="KW-0812">Transmembrane</keyword>
<name>A0AA37WRK7_9HYPH</name>
<dbReference type="AlphaFoldDB" id="A0AA37WRK7"/>
<reference evidence="3" key="1">
    <citation type="journal article" date="2019" name="Int. J. Syst. Evol. Microbiol.">
        <title>The Global Catalogue of Microorganisms (GCM) 10K type strain sequencing project: providing services to taxonomists for standard genome sequencing and annotation.</title>
        <authorList>
            <consortium name="The Broad Institute Genomics Platform"/>
            <consortium name="The Broad Institute Genome Sequencing Center for Infectious Disease"/>
            <person name="Wu L."/>
            <person name="Ma J."/>
        </authorList>
    </citation>
    <scope>NUCLEOTIDE SEQUENCE [LARGE SCALE GENOMIC DNA]</scope>
    <source>
        <strain evidence="3">NBRC 103632</strain>
    </source>
</reference>
<dbReference type="Proteomes" id="UP001157440">
    <property type="component" value="Unassembled WGS sequence"/>
</dbReference>
<comment type="caution">
    <text evidence="2">The sequence shown here is derived from an EMBL/GenBank/DDBJ whole genome shotgun (WGS) entry which is preliminary data.</text>
</comment>
<feature type="transmembrane region" description="Helical" evidence="1">
    <location>
        <begin position="94"/>
        <end position="114"/>
    </location>
</feature>
<evidence type="ECO:0000313" key="2">
    <source>
        <dbReference type="EMBL" id="GLS71290.1"/>
    </source>
</evidence>
<keyword evidence="1" id="KW-1133">Transmembrane helix</keyword>
<keyword evidence="1" id="KW-0472">Membrane</keyword>